<evidence type="ECO:0000256" key="2">
    <source>
        <dbReference type="ARBA" id="ARBA00023315"/>
    </source>
</evidence>
<feature type="domain" description="N-acetyltransferase" evidence="3">
    <location>
        <begin position="9"/>
        <end position="159"/>
    </location>
</feature>
<evidence type="ECO:0000313" key="5">
    <source>
        <dbReference type="Proteomes" id="UP000825935"/>
    </source>
</evidence>
<dbReference type="InterPro" id="IPR000182">
    <property type="entry name" value="GNAT_dom"/>
</dbReference>
<dbReference type="OrthoDB" id="47374at2759"/>
<dbReference type="PANTHER" id="PTHR42919">
    <property type="entry name" value="N-ALPHA-ACETYLTRANSFERASE"/>
    <property type="match status" value="1"/>
</dbReference>
<dbReference type="CDD" id="cd04301">
    <property type="entry name" value="NAT_SF"/>
    <property type="match status" value="1"/>
</dbReference>
<dbReference type="GO" id="GO:0031415">
    <property type="term" value="C:NatA complex"/>
    <property type="evidence" value="ECO:0007669"/>
    <property type="project" value="TreeGrafter"/>
</dbReference>
<dbReference type="GO" id="GO:0008080">
    <property type="term" value="F:N-acetyltransferase activity"/>
    <property type="evidence" value="ECO:0007669"/>
    <property type="project" value="TreeGrafter"/>
</dbReference>
<sequence length="168" mass="19216">MGRAHEVPVSFDNVRDKNMMQLTKLNLVIFPVKYDGRYYSDALAAGDFSKLVYYGDICVGSIACRVERVSATTVKLYIMTFGILAPYRRLGIGAKLMGHILDVCHKNATVLEIYLHVQTNNEEALAFYRNFGFEVREKIENYYTDIEPPDCYLLVKELSRILKGRNTT</sequence>
<dbReference type="AlphaFoldDB" id="A0A8T2T0N4"/>
<reference evidence="4" key="1">
    <citation type="submission" date="2021-08" db="EMBL/GenBank/DDBJ databases">
        <title>WGS assembly of Ceratopteris richardii.</title>
        <authorList>
            <person name="Marchant D.B."/>
            <person name="Chen G."/>
            <person name="Jenkins J."/>
            <person name="Shu S."/>
            <person name="Leebens-Mack J."/>
            <person name="Grimwood J."/>
            <person name="Schmutz J."/>
            <person name="Soltis P."/>
            <person name="Soltis D."/>
            <person name="Chen Z.-H."/>
        </authorList>
    </citation>
    <scope>NUCLEOTIDE SEQUENCE</scope>
    <source>
        <strain evidence="4">Whitten #5841</strain>
        <tissue evidence="4">Leaf</tissue>
    </source>
</reference>
<evidence type="ECO:0000313" key="4">
    <source>
        <dbReference type="EMBL" id="KAH7387938.1"/>
    </source>
</evidence>
<dbReference type="SUPFAM" id="SSF55729">
    <property type="entry name" value="Acyl-CoA N-acyltransferases (Nat)"/>
    <property type="match status" value="1"/>
</dbReference>
<dbReference type="InterPro" id="IPR051556">
    <property type="entry name" value="N-term/lysine_N-AcTrnsfr"/>
</dbReference>
<dbReference type="OMA" id="ICCRLET"/>
<gene>
    <name evidence="4" type="ORF">KP509_16G049600</name>
</gene>
<protein>
    <recommendedName>
        <fullName evidence="3">N-acetyltransferase domain-containing protein</fullName>
    </recommendedName>
</protein>
<evidence type="ECO:0000259" key="3">
    <source>
        <dbReference type="PROSITE" id="PS51186"/>
    </source>
</evidence>
<dbReference type="Gene3D" id="3.40.630.30">
    <property type="match status" value="1"/>
</dbReference>
<dbReference type="Pfam" id="PF00583">
    <property type="entry name" value="Acetyltransf_1"/>
    <property type="match status" value="1"/>
</dbReference>
<dbReference type="EMBL" id="CM035421">
    <property type="protein sequence ID" value="KAH7387938.1"/>
    <property type="molecule type" value="Genomic_DNA"/>
</dbReference>
<keyword evidence="2" id="KW-0012">Acyltransferase</keyword>
<comment type="caution">
    <text evidence="4">The sequence shown here is derived from an EMBL/GenBank/DDBJ whole genome shotgun (WGS) entry which is preliminary data.</text>
</comment>
<keyword evidence="5" id="KW-1185">Reference proteome</keyword>
<dbReference type="Proteomes" id="UP000825935">
    <property type="component" value="Chromosome 16"/>
</dbReference>
<dbReference type="GO" id="GO:0007064">
    <property type="term" value="P:mitotic sister chromatid cohesion"/>
    <property type="evidence" value="ECO:0007669"/>
    <property type="project" value="TreeGrafter"/>
</dbReference>
<accession>A0A8T2T0N4</accession>
<name>A0A8T2T0N4_CERRI</name>
<proteinExistence type="predicted"/>
<dbReference type="InterPro" id="IPR016181">
    <property type="entry name" value="Acyl_CoA_acyltransferase"/>
</dbReference>
<organism evidence="4 5">
    <name type="scientific">Ceratopteris richardii</name>
    <name type="common">Triangle waterfern</name>
    <dbReference type="NCBI Taxonomy" id="49495"/>
    <lineage>
        <taxon>Eukaryota</taxon>
        <taxon>Viridiplantae</taxon>
        <taxon>Streptophyta</taxon>
        <taxon>Embryophyta</taxon>
        <taxon>Tracheophyta</taxon>
        <taxon>Polypodiopsida</taxon>
        <taxon>Polypodiidae</taxon>
        <taxon>Polypodiales</taxon>
        <taxon>Pteridineae</taxon>
        <taxon>Pteridaceae</taxon>
        <taxon>Parkerioideae</taxon>
        <taxon>Ceratopteris</taxon>
    </lineage>
</organism>
<dbReference type="FunFam" id="3.40.630.30:FF:000006">
    <property type="entry name" value="Putative n-alpha-acetyltransferase 50"/>
    <property type="match status" value="1"/>
</dbReference>
<keyword evidence="1" id="KW-0808">Transferase</keyword>
<evidence type="ECO:0000256" key="1">
    <source>
        <dbReference type="ARBA" id="ARBA00022679"/>
    </source>
</evidence>
<dbReference type="PANTHER" id="PTHR42919:SF8">
    <property type="entry name" value="N-ALPHA-ACETYLTRANSFERASE 50"/>
    <property type="match status" value="1"/>
</dbReference>
<dbReference type="PROSITE" id="PS51186">
    <property type="entry name" value="GNAT"/>
    <property type="match status" value="1"/>
</dbReference>